<dbReference type="OrthoDB" id="9804635at2"/>
<dbReference type="Pfam" id="PF11068">
    <property type="entry name" value="YlqD"/>
    <property type="match status" value="1"/>
</dbReference>
<keyword evidence="1" id="KW-0175">Coiled coil</keyword>
<reference evidence="3" key="2">
    <citation type="journal article" date="2022" name="Front. Microbiol.">
        <title>Comparative Genomic Analysis Revealed Distinct Molecular Components and Organization of CO2-Concentrating Mechanism in Thermophilic Cyanobacteria.</title>
        <authorList>
            <person name="Tang J."/>
            <person name="Zhou H."/>
            <person name="Yao D."/>
            <person name="Riaz S."/>
            <person name="You D."/>
            <person name="Klepacz-Smolka A."/>
            <person name="Daroch M."/>
        </authorList>
    </citation>
    <scope>NUCLEOTIDE SEQUENCE [LARGE SCALE GENOMIC DNA]</scope>
    <source>
        <strain evidence="3">PCC 6715</strain>
    </source>
</reference>
<dbReference type="Proteomes" id="UP000231057">
    <property type="component" value="Chromosome"/>
</dbReference>
<evidence type="ECO:0000313" key="3">
    <source>
        <dbReference type="Proteomes" id="UP000231057"/>
    </source>
</evidence>
<dbReference type="EMBL" id="CP018092">
    <property type="protein sequence ID" value="ATS18487.1"/>
    <property type="molecule type" value="Genomic_DNA"/>
</dbReference>
<organism evidence="2 3">
    <name type="scientific">Parathermosynechococcus lividus PCC 6715</name>
    <dbReference type="NCBI Taxonomy" id="1917166"/>
    <lineage>
        <taxon>Bacteria</taxon>
        <taxon>Bacillati</taxon>
        <taxon>Cyanobacteriota</taxon>
        <taxon>Cyanophyceae</taxon>
        <taxon>Acaryochloridales</taxon>
        <taxon>Thermosynechococcaceae</taxon>
        <taxon>Parathermosynechococcus</taxon>
    </lineage>
</organism>
<keyword evidence="3" id="KW-1185">Reference proteome</keyword>
<gene>
    <name evidence="2" type="ORF">BRW62_06655</name>
</gene>
<reference evidence="2 3" key="1">
    <citation type="submission" date="2016-11" db="EMBL/GenBank/DDBJ databases">
        <title>Complete genome sequence of thermophilic cyanobacteria strain Synechococcus sp. PCC6715.</title>
        <authorList>
            <person name="Tang J."/>
            <person name="Daroch M."/>
            <person name="Liang Y."/>
            <person name="Jiang D."/>
            <person name="Shah M."/>
        </authorList>
    </citation>
    <scope>NUCLEOTIDE SEQUENCE [LARGE SCALE GENOMIC DNA]</scope>
    <source>
        <strain evidence="2 3">PCC 6715</strain>
    </source>
</reference>
<proteinExistence type="predicted"/>
<sequence>MTDPMDTKLLLRRQISVKAVVTPLWKEDAQRQLQAQLNQVDIQIQQLDLQLQQVIGELRKTGEAQDLVNARIQEVQAQANNQKAQLLQQKNTILQQLDQVQRLEDGQEVDQGQVDNFFYVTKGDNLIQKMQVEILMRDGVIEEIRGTL</sequence>
<feature type="coiled-coil region" evidence="1">
    <location>
        <begin position="26"/>
        <end position="103"/>
    </location>
</feature>
<evidence type="ECO:0000313" key="2">
    <source>
        <dbReference type="EMBL" id="ATS18487.1"/>
    </source>
</evidence>
<dbReference type="RefSeq" id="WP_099798836.1">
    <property type="nucleotide sequence ID" value="NZ_CP018092.1"/>
</dbReference>
<accession>A0A2D2Q2J4</accession>
<dbReference type="InterPro" id="IPR021297">
    <property type="entry name" value="YlqD"/>
</dbReference>
<dbReference type="KEGG" id="slw:BRW62_06655"/>
<evidence type="ECO:0000256" key="1">
    <source>
        <dbReference type="SAM" id="Coils"/>
    </source>
</evidence>
<dbReference type="AlphaFoldDB" id="A0A2D2Q2J4"/>
<dbReference type="Gene3D" id="6.10.140.1110">
    <property type="match status" value="1"/>
</dbReference>
<evidence type="ECO:0008006" key="4">
    <source>
        <dbReference type="Google" id="ProtNLM"/>
    </source>
</evidence>
<protein>
    <recommendedName>
        <fullName evidence="4">YlqD protein</fullName>
    </recommendedName>
</protein>
<name>A0A2D2Q2J4_PARLV</name>